<keyword evidence="1" id="KW-1133">Transmembrane helix</keyword>
<dbReference type="PANTHER" id="PTHR14969:SF13">
    <property type="entry name" value="AT30094P"/>
    <property type="match status" value="1"/>
</dbReference>
<name>A0A1G2HRB0_9BACT</name>
<dbReference type="SUPFAM" id="SSF48317">
    <property type="entry name" value="Acid phosphatase/Vanadium-dependent haloperoxidase"/>
    <property type="match status" value="1"/>
</dbReference>
<accession>A0A1G2HRB0</accession>
<proteinExistence type="predicted"/>
<dbReference type="EMBL" id="MHOM01000017">
    <property type="protein sequence ID" value="OGZ64965.1"/>
    <property type="molecule type" value="Genomic_DNA"/>
</dbReference>
<keyword evidence="1" id="KW-0472">Membrane</keyword>
<organism evidence="3 4">
    <name type="scientific">Candidatus Staskawiczbacteria bacterium RIFCSPHIGHO2_01_FULL_36_16</name>
    <dbReference type="NCBI Taxonomy" id="1802200"/>
    <lineage>
        <taxon>Bacteria</taxon>
        <taxon>Candidatus Staskawicziibacteriota</taxon>
    </lineage>
</organism>
<protein>
    <recommendedName>
        <fullName evidence="2">Phosphatidic acid phosphatase type 2/haloperoxidase domain-containing protein</fullName>
    </recommendedName>
</protein>
<dbReference type="Pfam" id="PF01569">
    <property type="entry name" value="PAP2"/>
    <property type="match status" value="1"/>
</dbReference>
<feature type="transmembrane region" description="Helical" evidence="1">
    <location>
        <begin position="20"/>
        <end position="46"/>
    </location>
</feature>
<dbReference type="InterPro" id="IPR036938">
    <property type="entry name" value="PAP2/HPO_sf"/>
</dbReference>
<evidence type="ECO:0000259" key="2">
    <source>
        <dbReference type="SMART" id="SM00014"/>
    </source>
</evidence>
<feature type="transmembrane region" description="Helical" evidence="1">
    <location>
        <begin position="146"/>
        <end position="163"/>
    </location>
</feature>
<keyword evidence="1" id="KW-0812">Transmembrane</keyword>
<dbReference type="InterPro" id="IPR000326">
    <property type="entry name" value="PAP2/HPO"/>
</dbReference>
<comment type="caution">
    <text evidence="3">The sequence shown here is derived from an EMBL/GenBank/DDBJ whole genome shotgun (WGS) entry which is preliminary data.</text>
</comment>
<dbReference type="Gene3D" id="1.20.144.10">
    <property type="entry name" value="Phosphatidic acid phosphatase type 2/haloperoxidase"/>
    <property type="match status" value="1"/>
</dbReference>
<feature type="transmembrane region" description="Helical" evidence="1">
    <location>
        <begin position="52"/>
        <end position="75"/>
    </location>
</feature>
<dbReference type="AlphaFoldDB" id="A0A1G2HRB0"/>
<feature type="domain" description="Phosphatidic acid phosphatase type 2/haloperoxidase" evidence="2">
    <location>
        <begin position="52"/>
        <end position="161"/>
    </location>
</feature>
<evidence type="ECO:0000256" key="1">
    <source>
        <dbReference type="SAM" id="Phobius"/>
    </source>
</evidence>
<feature type="transmembrane region" description="Helical" evidence="1">
    <location>
        <begin position="105"/>
        <end position="134"/>
    </location>
</feature>
<dbReference type="Proteomes" id="UP000177190">
    <property type="component" value="Unassembled WGS sequence"/>
</dbReference>
<gene>
    <name evidence="3" type="ORF">A2812_01665</name>
</gene>
<dbReference type="SMART" id="SM00014">
    <property type="entry name" value="acidPPc"/>
    <property type="match status" value="1"/>
</dbReference>
<evidence type="ECO:0000313" key="4">
    <source>
        <dbReference type="Proteomes" id="UP000177190"/>
    </source>
</evidence>
<dbReference type="STRING" id="1802200.A2812_01665"/>
<sequence>MNLDLYLFNWINNFAKKYKWLDFLGIFFARHLPFLMIIFLAGFAFLSQNFGIVFYPLALGLFSRFIVNEAVYFFYKRKRPAYLDEAKVIIPVPKHPSFPSGHASFFFAISFSLLFLNIFLGFIFVVCFALNGIARIFCGIHWPSDILAGAAAGGISSILMYFLI</sequence>
<dbReference type="PANTHER" id="PTHR14969">
    <property type="entry name" value="SPHINGOSINE-1-PHOSPHATE PHOSPHOHYDROLASE"/>
    <property type="match status" value="1"/>
</dbReference>
<reference evidence="3 4" key="1">
    <citation type="journal article" date="2016" name="Nat. Commun.">
        <title>Thousands of microbial genomes shed light on interconnected biogeochemical processes in an aquifer system.</title>
        <authorList>
            <person name="Anantharaman K."/>
            <person name="Brown C.T."/>
            <person name="Hug L.A."/>
            <person name="Sharon I."/>
            <person name="Castelle C.J."/>
            <person name="Probst A.J."/>
            <person name="Thomas B.C."/>
            <person name="Singh A."/>
            <person name="Wilkins M.J."/>
            <person name="Karaoz U."/>
            <person name="Brodie E.L."/>
            <person name="Williams K.H."/>
            <person name="Hubbard S.S."/>
            <person name="Banfield J.F."/>
        </authorList>
    </citation>
    <scope>NUCLEOTIDE SEQUENCE [LARGE SCALE GENOMIC DNA]</scope>
</reference>
<evidence type="ECO:0000313" key="3">
    <source>
        <dbReference type="EMBL" id="OGZ64965.1"/>
    </source>
</evidence>